<dbReference type="InterPro" id="IPR043153">
    <property type="entry name" value="DENN_C"/>
</dbReference>
<dbReference type="OrthoDB" id="6019893at2759"/>
<dbReference type="InterPro" id="IPR051942">
    <property type="entry name" value="DENN_domain_containing_2"/>
</dbReference>
<dbReference type="GeneID" id="94841028"/>
<comment type="caution">
    <text evidence="3">The sequence shown here is derived from an EMBL/GenBank/DDBJ whole genome shotgun (WGS) entry which is preliminary data.</text>
</comment>
<dbReference type="PANTHER" id="PTHR15288">
    <property type="entry name" value="DENN DOMAIN-CONTAINING PROTEIN 2"/>
    <property type="match status" value="1"/>
</dbReference>
<dbReference type="AlphaFoldDB" id="A0A1J4JXN8"/>
<dbReference type="Pfam" id="PF02141">
    <property type="entry name" value="DENN"/>
    <property type="match status" value="1"/>
</dbReference>
<accession>A0A1J4JXN8</accession>
<evidence type="ECO:0000313" key="3">
    <source>
        <dbReference type="EMBL" id="OHT03919.1"/>
    </source>
</evidence>
<dbReference type="SMART" id="SM00799">
    <property type="entry name" value="DENN"/>
    <property type="match status" value="1"/>
</dbReference>
<name>A0A1J4JXN8_9EUKA</name>
<evidence type="ECO:0000256" key="1">
    <source>
        <dbReference type="SAM" id="MobiDB-lite"/>
    </source>
</evidence>
<dbReference type="Proteomes" id="UP000179807">
    <property type="component" value="Unassembled WGS sequence"/>
</dbReference>
<dbReference type="Pfam" id="PF03456">
    <property type="entry name" value="uDENN"/>
    <property type="match status" value="1"/>
</dbReference>
<feature type="compositionally biased region" description="Low complexity" evidence="1">
    <location>
        <begin position="100"/>
        <end position="158"/>
    </location>
</feature>
<organism evidence="3 4">
    <name type="scientific">Tritrichomonas foetus</name>
    <dbReference type="NCBI Taxonomy" id="1144522"/>
    <lineage>
        <taxon>Eukaryota</taxon>
        <taxon>Metamonada</taxon>
        <taxon>Parabasalia</taxon>
        <taxon>Tritrichomonadida</taxon>
        <taxon>Tritrichomonadidae</taxon>
        <taxon>Tritrichomonas</taxon>
    </lineage>
</organism>
<dbReference type="InterPro" id="IPR037516">
    <property type="entry name" value="Tripartite_DENN"/>
</dbReference>
<dbReference type="PROSITE" id="PS50211">
    <property type="entry name" value="DENN"/>
    <property type="match status" value="1"/>
</dbReference>
<dbReference type="Gene3D" id="3.30.450.200">
    <property type="match status" value="1"/>
</dbReference>
<dbReference type="Gene3D" id="3.40.50.11500">
    <property type="match status" value="1"/>
</dbReference>
<dbReference type="InterPro" id="IPR005113">
    <property type="entry name" value="uDENN_dom"/>
</dbReference>
<dbReference type="RefSeq" id="XP_068357055.1">
    <property type="nucleotide sequence ID" value="XM_068506324.1"/>
</dbReference>
<feature type="region of interest" description="Disordered" evidence="1">
    <location>
        <begin position="78"/>
        <end position="160"/>
    </location>
</feature>
<evidence type="ECO:0000313" key="4">
    <source>
        <dbReference type="Proteomes" id="UP000179807"/>
    </source>
</evidence>
<gene>
    <name evidence="3" type="ORF">TRFO_28696</name>
</gene>
<proteinExistence type="predicted"/>
<dbReference type="PANTHER" id="PTHR15288:SF0">
    <property type="entry name" value="UDENN DOMAIN-CONTAINING PROTEIN"/>
    <property type="match status" value="1"/>
</dbReference>
<dbReference type="VEuPathDB" id="TrichDB:TRFO_28696"/>
<feature type="domain" description="UDENN" evidence="2">
    <location>
        <begin position="144"/>
        <end position="626"/>
    </location>
</feature>
<evidence type="ECO:0000259" key="2">
    <source>
        <dbReference type="PROSITE" id="PS50211"/>
    </source>
</evidence>
<reference evidence="3" key="1">
    <citation type="submission" date="2016-10" db="EMBL/GenBank/DDBJ databases">
        <authorList>
            <person name="Benchimol M."/>
            <person name="Almeida L.G."/>
            <person name="Vasconcelos A.T."/>
            <person name="Perreira-Neves A."/>
            <person name="Rosa I.A."/>
            <person name="Tasca T."/>
            <person name="Bogo M.R."/>
            <person name="de Souza W."/>
        </authorList>
    </citation>
    <scope>NUCLEOTIDE SEQUENCE [LARGE SCALE GENOMIC DNA]</scope>
    <source>
        <strain evidence="3">K</strain>
    </source>
</reference>
<dbReference type="InterPro" id="IPR001194">
    <property type="entry name" value="cDENN_dom"/>
</dbReference>
<protein>
    <recommendedName>
        <fullName evidence="2">UDENN domain-containing protein</fullName>
    </recommendedName>
</protein>
<keyword evidence="4" id="KW-1185">Reference proteome</keyword>
<dbReference type="EMBL" id="MLAK01000812">
    <property type="protein sequence ID" value="OHT03919.1"/>
    <property type="molecule type" value="Genomic_DNA"/>
</dbReference>
<sequence length="666" mass="75163">MIDDFSFTEVVNHMPRIRRHSRAGLSESQSFDHSIHRSIHQKRLSQTFGNQFFEQIIAHESHTYDQFLIVGLPLTSDLPESQKQNSQNLNSPRSNPPNSSPKNSNINNSGSDSDLNSINEVKNSYDNYNSTDSTSNSASNSNSSSTSQSSSSPSTSGSQEATPKILMIYPSAPPLLKSQEYDQVVKFCFPNGFKKATPSPSNIISQFVFRLTASSKGTAVYGVCTHFNCLKLPQMFFIDNNSKKYLFCFCFLTTNPMLAPHFQYLSFLVLWISQDVRYIPHPDPSISFDTPTEEETELLPGLVWAAGAQRMPSLRIPRAFLTELNFYHRITTTSMSKQDFAIANNLRLVLPATDLPDHYILYSGLSYLFSSLSIKNIIKAYSLMLHEAHILFISSDLMKLTLSVLSAVQLLLPFTPNGTVMPVIPRDSNFMTLLESPVPFIAGLVVDGECSIPEGIAIIDLDKDTIIDKDNMPNIPHDNELASKIKGIMDENSSSINVPVKYTKIGILKKEQQLNQDYINFIRNISDFACPKVVININPPKYVLTEHVIDKIVSLFQRQIAPTVESLMWPCFVSETTDINNPVTVFNKDLFMDSVEPCAKKFYSLFTTTTIFQQFCDRKTDEKDALLLSYSSKLQMEHQSQRRKKRNFTTVESDIVVDEVIKDRKK</sequence>